<accession>A0A545U9G7</accession>
<dbReference type="EMBL" id="VHSG01000002">
    <property type="protein sequence ID" value="TQV86118.1"/>
    <property type="molecule type" value="Genomic_DNA"/>
</dbReference>
<comment type="similarity">
    <text evidence="1">Belongs to the AHA1 family.</text>
</comment>
<name>A0A545U9G7_9GAMM</name>
<protein>
    <submittedName>
        <fullName evidence="3">SRPBCC domain-containing protein</fullName>
    </submittedName>
</protein>
<dbReference type="InterPro" id="IPR013538">
    <property type="entry name" value="ASHA1/2-like_C"/>
</dbReference>
<feature type="domain" description="Activator of Hsp90 ATPase homologue 1/2-like C-terminal" evidence="2">
    <location>
        <begin position="18"/>
        <end position="146"/>
    </location>
</feature>
<evidence type="ECO:0000256" key="1">
    <source>
        <dbReference type="ARBA" id="ARBA00006817"/>
    </source>
</evidence>
<evidence type="ECO:0000313" key="3">
    <source>
        <dbReference type="EMBL" id="TQV86118.1"/>
    </source>
</evidence>
<evidence type="ECO:0000313" key="4">
    <source>
        <dbReference type="Proteomes" id="UP000319732"/>
    </source>
</evidence>
<dbReference type="OrthoDB" id="9805228at2"/>
<reference evidence="3 4" key="1">
    <citation type="submission" date="2019-06" db="EMBL/GenBank/DDBJ databases">
        <title>Whole genome sequence for Cellvibrionaceae sp. R142.</title>
        <authorList>
            <person name="Wang G."/>
        </authorList>
    </citation>
    <scope>NUCLEOTIDE SEQUENCE [LARGE SCALE GENOMIC DNA]</scope>
    <source>
        <strain evidence="3 4">R142</strain>
    </source>
</reference>
<dbReference type="InterPro" id="IPR023393">
    <property type="entry name" value="START-like_dom_sf"/>
</dbReference>
<dbReference type="RefSeq" id="WP_142902270.1">
    <property type="nucleotide sequence ID" value="NZ_ML660087.1"/>
</dbReference>
<sequence length="159" mass="17950">MSIGDNRVELSQLVEGIPEEVFDAWVTPELVEVWWGPEGYQTKVRRLEPRLHGNFVFDMTSPSGASCPMTGIYTEFDRPNKLSFKVFDHCSADVPDQIELPTKPSLVEVTFIGYGDKTELTLVQTGLNLDYQKLVRHGWTDSLNRLSLSKVSTGQMRGK</sequence>
<dbReference type="SUPFAM" id="SSF55961">
    <property type="entry name" value="Bet v1-like"/>
    <property type="match status" value="1"/>
</dbReference>
<proteinExistence type="inferred from homology"/>
<dbReference type="Proteomes" id="UP000319732">
    <property type="component" value="Unassembled WGS sequence"/>
</dbReference>
<dbReference type="Gene3D" id="3.30.530.20">
    <property type="match status" value="1"/>
</dbReference>
<dbReference type="CDD" id="cd07814">
    <property type="entry name" value="SRPBCC_CalC_Aha1-like"/>
    <property type="match status" value="1"/>
</dbReference>
<keyword evidence="4" id="KW-1185">Reference proteome</keyword>
<comment type="caution">
    <text evidence="3">The sequence shown here is derived from an EMBL/GenBank/DDBJ whole genome shotgun (WGS) entry which is preliminary data.</text>
</comment>
<dbReference type="AlphaFoldDB" id="A0A545U9G7"/>
<dbReference type="Pfam" id="PF08327">
    <property type="entry name" value="AHSA1"/>
    <property type="match status" value="1"/>
</dbReference>
<evidence type="ECO:0000259" key="2">
    <source>
        <dbReference type="Pfam" id="PF08327"/>
    </source>
</evidence>
<gene>
    <name evidence="3" type="ORF">FKG94_00750</name>
</gene>
<organism evidence="3 4">
    <name type="scientific">Exilibacterium tricleocarpae</name>
    <dbReference type="NCBI Taxonomy" id="2591008"/>
    <lineage>
        <taxon>Bacteria</taxon>
        <taxon>Pseudomonadati</taxon>
        <taxon>Pseudomonadota</taxon>
        <taxon>Gammaproteobacteria</taxon>
        <taxon>Cellvibrionales</taxon>
        <taxon>Cellvibrionaceae</taxon>
        <taxon>Exilibacterium</taxon>
    </lineage>
</organism>